<dbReference type="EMBL" id="CP030058">
    <property type="protein sequence ID" value="QOZ64739.1"/>
    <property type="molecule type" value="Genomic_DNA"/>
</dbReference>
<gene>
    <name evidence="1" type="primary">pxpA</name>
    <name evidence="2" type="ORF">GCM10010987_37320</name>
    <name evidence="3" type="ORF">XH86_39590</name>
</gene>
<comment type="similarity">
    <text evidence="1">Belongs to the LamB/PxpA family.</text>
</comment>
<organism evidence="2 5">
    <name type="scientific">Bradyrhizobium guangdongense</name>
    <dbReference type="NCBI Taxonomy" id="1325090"/>
    <lineage>
        <taxon>Bacteria</taxon>
        <taxon>Pseudomonadati</taxon>
        <taxon>Pseudomonadota</taxon>
        <taxon>Alphaproteobacteria</taxon>
        <taxon>Hyphomicrobiales</taxon>
        <taxon>Nitrobacteraceae</taxon>
        <taxon>Bradyrhizobium</taxon>
    </lineage>
</organism>
<dbReference type="Gene3D" id="3.20.20.370">
    <property type="entry name" value="Glycoside hydrolase/deacetylase"/>
    <property type="match status" value="1"/>
</dbReference>
<geneLocation type="plasmid" evidence="3 4">
    <name>unnamed</name>
</geneLocation>
<dbReference type="InterPro" id="IPR011330">
    <property type="entry name" value="Glyco_hydro/deAcase_b/a-brl"/>
</dbReference>
<dbReference type="Pfam" id="PF03746">
    <property type="entry name" value="LamB_YcsF"/>
    <property type="match status" value="1"/>
</dbReference>
<dbReference type="GO" id="GO:0005975">
    <property type="term" value="P:carbohydrate metabolic process"/>
    <property type="evidence" value="ECO:0007669"/>
    <property type="project" value="InterPro"/>
</dbReference>
<keyword evidence="1" id="KW-0547">Nucleotide-binding</keyword>
<proteinExistence type="inferred from homology"/>
<keyword evidence="1" id="KW-0067">ATP-binding</keyword>
<dbReference type="Proteomes" id="UP000625079">
    <property type="component" value="Unassembled WGS sequence"/>
</dbReference>
<dbReference type="InterPro" id="IPR005501">
    <property type="entry name" value="LamB/YcsF/PxpA-like"/>
</dbReference>
<dbReference type="NCBIfam" id="NF003816">
    <property type="entry name" value="PRK05406.1-5"/>
    <property type="match status" value="1"/>
</dbReference>
<evidence type="ECO:0000313" key="5">
    <source>
        <dbReference type="Proteomes" id="UP000625079"/>
    </source>
</evidence>
<keyword evidence="4" id="KW-1185">Reference proteome</keyword>
<sequence length="263" mass="27172">MKIDLNADLGEGYGPWSMGDDDALLGLVSSANIACGFHAGDPLIMQRTVESAKARGVDVGAHVGFPDRQGFGRRAMHIDPTELAAMVTYQLGALAGIVRAAGYRMTHMSFHGALGNMVAANAKLAEPLVRAVAAFDRELLIVSSTSRAIEGAAAACGLRVATTFLADRAYDDDGLLVPRGTAGAVIHDPALVLERVQRLLCDGVVITATGRALPMQATSILLHGDTPGAVEFARTIRAAIETAGGEIAPVSHLIAGGPGRGPS</sequence>
<reference evidence="3 4" key="2">
    <citation type="submission" date="2018-06" db="EMBL/GenBank/DDBJ databases">
        <title>Comparative genomics of rhizobia nodulating Arachis hypogaea in China.</title>
        <authorList>
            <person name="Li Y."/>
        </authorList>
    </citation>
    <scope>NUCLEOTIDE SEQUENCE [LARGE SCALE GENOMIC DNA]</scope>
    <source>
        <strain evidence="3 4">CCBAU 51658</strain>
        <plasmid evidence="3 4">unnamed</plasmid>
    </source>
</reference>
<keyword evidence="1" id="KW-0378">Hydrolase</keyword>
<evidence type="ECO:0000313" key="4">
    <source>
        <dbReference type="Proteomes" id="UP000593880"/>
    </source>
</evidence>
<dbReference type="HAMAP" id="MF_00691">
    <property type="entry name" value="PxpA"/>
    <property type="match status" value="1"/>
</dbReference>
<comment type="catalytic activity">
    <reaction evidence="1">
        <text>5-oxo-L-proline + ATP + 2 H2O = L-glutamate + ADP + phosphate + H(+)</text>
        <dbReference type="Rhea" id="RHEA:10348"/>
        <dbReference type="ChEBI" id="CHEBI:15377"/>
        <dbReference type="ChEBI" id="CHEBI:15378"/>
        <dbReference type="ChEBI" id="CHEBI:29985"/>
        <dbReference type="ChEBI" id="CHEBI:30616"/>
        <dbReference type="ChEBI" id="CHEBI:43474"/>
        <dbReference type="ChEBI" id="CHEBI:58402"/>
        <dbReference type="ChEBI" id="CHEBI:456216"/>
        <dbReference type="EC" id="3.5.2.9"/>
    </reaction>
</comment>
<dbReference type="GO" id="GO:0017168">
    <property type="term" value="F:5-oxoprolinase (ATP-hydrolyzing) activity"/>
    <property type="evidence" value="ECO:0007669"/>
    <property type="project" value="UniProtKB-UniRule"/>
</dbReference>
<comment type="subunit">
    <text evidence="1">Forms a complex composed of PxpA, PxpB and PxpC.</text>
</comment>
<reference evidence="2" key="3">
    <citation type="submission" date="2022-12" db="EMBL/GenBank/DDBJ databases">
        <authorList>
            <person name="Sun Q."/>
            <person name="Zhou Y."/>
        </authorList>
    </citation>
    <scope>NUCLEOTIDE SEQUENCE</scope>
    <source>
        <strain evidence="2">CGMCC 1.15034</strain>
    </source>
</reference>
<dbReference type="NCBIfam" id="NF003814">
    <property type="entry name" value="PRK05406.1-3"/>
    <property type="match status" value="1"/>
</dbReference>
<dbReference type="AlphaFoldDB" id="A0A410VIP4"/>
<evidence type="ECO:0000313" key="3">
    <source>
        <dbReference type="EMBL" id="QOZ64739.1"/>
    </source>
</evidence>
<dbReference type="OrthoDB" id="9773478at2"/>
<dbReference type="PANTHER" id="PTHR30292">
    <property type="entry name" value="UNCHARACTERIZED PROTEIN YBGL-RELATED"/>
    <property type="match status" value="1"/>
</dbReference>
<evidence type="ECO:0000256" key="1">
    <source>
        <dbReference type="HAMAP-Rule" id="MF_00691"/>
    </source>
</evidence>
<dbReference type="PANTHER" id="PTHR30292:SF0">
    <property type="entry name" value="5-OXOPROLINASE SUBUNIT A"/>
    <property type="match status" value="1"/>
</dbReference>
<keyword evidence="3" id="KW-0614">Plasmid</keyword>
<comment type="function">
    <text evidence="1">Catalyzes the cleavage of 5-oxoproline to form L-glutamate coupled to the hydrolysis of ATP to ADP and inorganic phosphate.</text>
</comment>
<evidence type="ECO:0000313" key="2">
    <source>
        <dbReference type="EMBL" id="GGI26023.1"/>
    </source>
</evidence>
<name>A0A410VIP4_9BRAD</name>
<dbReference type="CDD" id="cd10787">
    <property type="entry name" value="LamB_YcsF_like"/>
    <property type="match status" value="1"/>
</dbReference>
<dbReference type="EMBL" id="BMHC01000007">
    <property type="protein sequence ID" value="GGI26023.1"/>
    <property type="molecule type" value="Genomic_DNA"/>
</dbReference>
<dbReference type="SUPFAM" id="SSF88713">
    <property type="entry name" value="Glycoside hydrolase/deacetylase"/>
    <property type="match status" value="1"/>
</dbReference>
<dbReference type="RefSeq" id="WP_128930131.1">
    <property type="nucleotide sequence ID" value="NZ_BMHC01000007.1"/>
</dbReference>
<dbReference type="EC" id="3.5.2.9" evidence="1"/>
<dbReference type="Proteomes" id="UP000593880">
    <property type="component" value="Plasmid unnamed"/>
</dbReference>
<protein>
    <recommendedName>
        <fullName evidence="1">5-oxoprolinase subunit A</fullName>
        <shortName evidence="1">5-OPase subunit A</shortName>
        <ecNumber evidence="1">3.5.2.9</ecNumber>
    </recommendedName>
    <alternativeName>
        <fullName evidence="1">5-oxoprolinase (ATP-hydrolyzing) subunit A</fullName>
    </alternativeName>
</protein>
<reference evidence="2" key="1">
    <citation type="journal article" date="2014" name="Int. J. Syst. Evol. Microbiol.">
        <title>Complete genome sequence of Corynebacterium casei LMG S-19264T (=DSM 44701T), isolated from a smear-ripened cheese.</title>
        <authorList>
            <consortium name="US DOE Joint Genome Institute (JGI-PGF)"/>
            <person name="Walter F."/>
            <person name="Albersmeier A."/>
            <person name="Kalinowski J."/>
            <person name="Ruckert C."/>
        </authorList>
    </citation>
    <scope>NUCLEOTIDE SEQUENCE</scope>
    <source>
        <strain evidence="2">CGMCC 1.15034</strain>
    </source>
</reference>
<dbReference type="GO" id="GO:0005524">
    <property type="term" value="F:ATP binding"/>
    <property type="evidence" value="ECO:0007669"/>
    <property type="project" value="UniProtKB-UniRule"/>
</dbReference>
<accession>A0A410VIP4</accession>